<name>A0A8X6NCZ0_NEPPI</name>
<evidence type="ECO:0000313" key="1">
    <source>
        <dbReference type="EMBL" id="GFT06901.1"/>
    </source>
</evidence>
<protein>
    <submittedName>
        <fullName evidence="1">Uncharacterized protein</fullName>
    </submittedName>
</protein>
<evidence type="ECO:0000313" key="2">
    <source>
        <dbReference type="Proteomes" id="UP000887013"/>
    </source>
</evidence>
<proteinExistence type="predicted"/>
<comment type="caution">
    <text evidence="1">The sequence shown here is derived from an EMBL/GenBank/DDBJ whole genome shotgun (WGS) entry which is preliminary data.</text>
</comment>
<sequence>MVTNITIEGKRVPINLIILPQAKGNKTLLGKEFIKSAGIVLDVFNGDHLPVALRKLHPISKSHNKKRQKYVLKREGPYLEVTNLSPTIYDIANPEKPDDVLGTCHMLAFQEYELPVSRDRGKE</sequence>
<keyword evidence="2" id="KW-1185">Reference proteome</keyword>
<reference evidence="1" key="1">
    <citation type="submission" date="2020-08" db="EMBL/GenBank/DDBJ databases">
        <title>Multicomponent nature underlies the extraordinary mechanical properties of spider dragline silk.</title>
        <authorList>
            <person name="Kono N."/>
            <person name="Nakamura H."/>
            <person name="Mori M."/>
            <person name="Yoshida Y."/>
            <person name="Ohtoshi R."/>
            <person name="Malay A.D."/>
            <person name="Moran D.A.P."/>
            <person name="Tomita M."/>
            <person name="Numata K."/>
            <person name="Arakawa K."/>
        </authorList>
    </citation>
    <scope>NUCLEOTIDE SEQUENCE</scope>
</reference>
<organism evidence="1 2">
    <name type="scientific">Nephila pilipes</name>
    <name type="common">Giant wood spider</name>
    <name type="synonym">Nephila maculata</name>
    <dbReference type="NCBI Taxonomy" id="299642"/>
    <lineage>
        <taxon>Eukaryota</taxon>
        <taxon>Metazoa</taxon>
        <taxon>Ecdysozoa</taxon>
        <taxon>Arthropoda</taxon>
        <taxon>Chelicerata</taxon>
        <taxon>Arachnida</taxon>
        <taxon>Araneae</taxon>
        <taxon>Araneomorphae</taxon>
        <taxon>Entelegynae</taxon>
        <taxon>Araneoidea</taxon>
        <taxon>Nephilidae</taxon>
        <taxon>Nephila</taxon>
    </lineage>
</organism>
<dbReference type="Proteomes" id="UP000887013">
    <property type="component" value="Unassembled WGS sequence"/>
</dbReference>
<gene>
    <name evidence="1" type="primary">AVEN_28923_1</name>
    <name evidence="1" type="ORF">NPIL_537691</name>
</gene>
<dbReference type="AlphaFoldDB" id="A0A8X6NCZ0"/>
<accession>A0A8X6NCZ0</accession>
<dbReference type="EMBL" id="BMAW01008116">
    <property type="protein sequence ID" value="GFT06901.1"/>
    <property type="molecule type" value="Genomic_DNA"/>
</dbReference>